<dbReference type="EMBL" id="FCOE02000013">
    <property type="protein sequence ID" value="SAK73199.1"/>
    <property type="molecule type" value="Genomic_DNA"/>
</dbReference>
<accession>A0A158BSV4</accession>
<dbReference type="Proteomes" id="UP000054911">
    <property type="component" value="Unassembled WGS sequence"/>
</dbReference>
<gene>
    <name evidence="1" type="ORF">AWB80_04061</name>
</gene>
<organism evidence="1 2">
    <name type="scientific">Caballeronia pedi</name>
    <dbReference type="NCBI Taxonomy" id="1777141"/>
    <lineage>
        <taxon>Bacteria</taxon>
        <taxon>Pseudomonadati</taxon>
        <taxon>Pseudomonadota</taxon>
        <taxon>Betaproteobacteria</taxon>
        <taxon>Burkholderiales</taxon>
        <taxon>Burkholderiaceae</taxon>
        <taxon>Caballeronia</taxon>
    </lineage>
</organism>
<reference evidence="1" key="1">
    <citation type="submission" date="2016-01" db="EMBL/GenBank/DDBJ databases">
        <authorList>
            <person name="Peeters C."/>
        </authorList>
    </citation>
    <scope>NUCLEOTIDE SEQUENCE [LARGE SCALE GENOMIC DNA]</scope>
    <source>
        <strain evidence="1">LMG 29323</strain>
    </source>
</reference>
<name>A0A158BSV4_9BURK</name>
<protein>
    <submittedName>
        <fullName evidence="1">Fis family transcriptional regulator</fullName>
    </submittedName>
</protein>
<dbReference type="AlphaFoldDB" id="A0A158BSV4"/>
<keyword evidence="2" id="KW-1185">Reference proteome</keyword>
<evidence type="ECO:0000313" key="1">
    <source>
        <dbReference type="EMBL" id="SAK73199.1"/>
    </source>
</evidence>
<comment type="caution">
    <text evidence="1">The sequence shown here is derived from an EMBL/GenBank/DDBJ whole genome shotgun (WGS) entry which is preliminary data.</text>
</comment>
<evidence type="ECO:0000313" key="2">
    <source>
        <dbReference type="Proteomes" id="UP000054911"/>
    </source>
</evidence>
<proteinExistence type="predicted"/>
<sequence>MPRQDADGLCLQTRLALEAARSRRAASREMTVLAQAVLLTSFLTESGHGLLALSWVRQVEEAVLAVLDEGKKTGEWNVDETIIKSLTVIVNEHDRQLREVRFSEVVAATERLDKMIVAAR</sequence>